<name>A0A6P0DIT7_RHILE</name>
<proteinExistence type="predicted"/>
<dbReference type="RefSeq" id="WP_164000035.1">
    <property type="nucleotide sequence ID" value="NZ_WXXP01000010.1"/>
</dbReference>
<evidence type="ECO:0000313" key="1">
    <source>
        <dbReference type="EMBL" id="NEK52217.1"/>
    </source>
</evidence>
<accession>A0A6P0DIT7</accession>
<sequence length="147" mass="15949">MATYTKKSTGAADAARLNLLEEKVRNLAPGEGTPSEIAEALNRLYDMTMRGGKHMDGDVTSDLADGFFWMRQQSLSSVDKKSIVSVTYGNTDNLNRVKDIPFLHQVLGVDAAWNFAKSTPSSDQDRASVVGNIWGHKSRSAISPSSA</sequence>
<reference evidence="1 2" key="1">
    <citation type="submission" date="2020-01" db="EMBL/GenBank/DDBJ databases">
        <title>Rhizobium genotypes associated with high levels of biological nitrogen fixation by grain legumes in a temperate-maritime cropping system.</title>
        <authorList>
            <person name="Maluk M."/>
            <person name="Francesc Ferrando Molina F."/>
            <person name="Lopez Del Egido L."/>
            <person name="Lafos M."/>
            <person name="Langarica-Fuentes A."/>
            <person name="Gebre Yohannes G."/>
            <person name="Young M.W."/>
            <person name="Martin P."/>
            <person name="Gantlett R."/>
            <person name="Kenicer G."/>
            <person name="Hawes C."/>
            <person name="Begg G.S."/>
            <person name="Quilliam R.S."/>
            <person name="Squire G.R."/>
            <person name="Poole P.S."/>
            <person name="Young P.W."/>
            <person name="Iannetta P.M."/>
            <person name="James E.K."/>
        </authorList>
    </citation>
    <scope>NUCLEOTIDE SEQUENCE [LARGE SCALE GENOMIC DNA]</scope>
    <source>
        <strain evidence="1 2">JHI944</strain>
    </source>
</reference>
<dbReference type="EMBL" id="WXXP01000010">
    <property type="protein sequence ID" value="NEK52217.1"/>
    <property type="molecule type" value="Genomic_DNA"/>
</dbReference>
<dbReference type="AlphaFoldDB" id="A0A6P0DIT7"/>
<organism evidence="1 2">
    <name type="scientific">Rhizobium leguminosarum</name>
    <dbReference type="NCBI Taxonomy" id="384"/>
    <lineage>
        <taxon>Bacteria</taxon>
        <taxon>Pseudomonadati</taxon>
        <taxon>Pseudomonadota</taxon>
        <taxon>Alphaproteobacteria</taxon>
        <taxon>Hyphomicrobiales</taxon>
        <taxon>Rhizobiaceae</taxon>
        <taxon>Rhizobium/Agrobacterium group</taxon>
        <taxon>Rhizobium</taxon>
    </lineage>
</organism>
<protein>
    <submittedName>
        <fullName evidence="1">Uncharacterized protein</fullName>
    </submittedName>
</protein>
<gene>
    <name evidence="1" type="ORF">GUK36_22590</name>
</gene>
<comment type="caution">
    <text evidence="1">The sequence shown here is derived from an EMBL/GenBank/DDBJ whole genome shotgun (WGS) entry which is preliminary data.</text>
</comment>
<dbReference type="Proteomes" id="UP000471409">
    <property type="component" value="Unassembled WGS sequence"/>
</dbReference>
<evidence type="ECO:0000313" key="2">
    <source>
        <dbReference type="Proteomes" id="UP000471409"/>
    </source>
</evidence>